<keyword evidence="2" id="KW-0489">Methyltransferase</keyword>
<dbReference type="AlphaFoldDB" id="A0A131XQG1"/>
<reference evidence="2" key="1">
    <citation type="submission" date="2016-02" db="EMBL/GenBank/DDBJ databases">
        <title>RNAseq analyses of the midgut from blood- or serum-fed Ixodes ricinus ticks.</title>
        <authorList>
            <person name="Perner J."/>
            <person name="Provaznik J."/>
            <person name="Schrenkova J."/>
            <person name="Urbanova V."/>
            <person name="Ribeiro J.M."/>
            <person name="Kopacek P."/>
        </authorList>
    </citation>
    <scope>NUCLEOTIDE SEQUENCE</scope>
    <source>
        <tissue evidence="2">Gut</tissue>
    </source>
</reference>
<evidence type="ECO:0000313" key="2">
    <source>
        <dbReference type="EMBL" id="JAP69634.1"/>
    </source>
</evidence>
<dbReference type="GO" id="GO:0032259">
    <property type="term" value="P:methylation"/>
    <property type="evidence" value="ECO:0007669"/>
    <property type="project" value="UniProtKB-KW"/>
</dbReference>
<protein>
    <submittedName>
        <fullName evidence="2">Putative histone demethylase uty-like protein</fullName>
    </submittedName>
</protein>
<feature type="coiled-coil region" evidence="1">
    <location>
        <begin position="166"/>
        <end position="211"/>
    </location>
</feature>
<proteinExistence type="evidence at transcript level"/>
<dbReference type="CDD" id="cd15489">
    <property type="entry name" value="PHD_SF"/>
    <property type="match status" value="1"/>
</dbReference>
<dbReference type="EMBL" id="GEFM01006162">
    <property type="protein sequence ID" value="JAP69634.1"/>
    <property type="molecule type" value="mRNA"/>
</dbReference>
<dbReference type="SUPFAM" id="SSF57903">
    <property type="entry name" value="FYVE/PHD zinc finger"/>
    <property type="match status" value="1"/>
</dbReference>
<keyword evidence="1" id="KW-0175">Coiled coil</keyword>
<dbReference type="InterPro" id="IPR013083">
    <property type="entry name" value="Znf_RING/FYVE/PHD"/>
</dbReference>
<organism evidence="2">
    <name type="scientific">Ixodes ricinus</name>
    <name type="common">Common tick</name>
    <name type="synonym">Acarus ricinus</name>
    <dbReference type="NCBI Taxonomy" id="34613"/>
    <lineage>
        <taxon>Eukaryota</taxon>
        <taxon>Metazoa</taxon>
        <taxon>Ecdysozoa</taxon>
        <taxon>Arthropoda</taxon>
        <taxon>Chelicerata</taxon>
        <taxon>Arachnida</taxon>
        <taxon>Acari</taxon>
        <taxon>Parasitiformes</taxon>
        <taxon>Ixodida</taxon>
        <taxon>Ixodoidea</taxon>
        <taxon>Ixodidae</taxon>
        <taxon>Ixodinae</taxon>
        <taxon>Ixodes</taxon>
    </lineage>
</organism>
<feature type="non-terminal residue" evidence="2">
    <location>
        <position position="1"/>
    </location>
</feature>
<dbReference type="InterPro" id="IPR011011">
    <property type="entry name" value="Znf_FYVE_PHD"/>
</dbReference>
<sequence length="267" mass="29166">LIMDCAKCARALPADGRSLTCASCRRGYHLGKSCSGVADGTFAGMGAVRRDTWKCPTCRTGATLRASDVSGDVSVDDSSRTDGSREEIVDYAPFSSQLASINATLNQLLSLRTSVETLLPLPSKVDQLLALKPAVDELRNTVQGLQTTVDSFSLKYDSVLALAMTNEEAVKELQKEVNTVKATMREQSETIEQLKDELNDMQQYSRRSNMELHGLPLSHGEDLMKVISDLARPLNLPTPQSSDILAIHRLTKKPNTVPVILIRFTSV</sequence>
<keyword evidence="2" id="KW-0808">Transferase</keyword>
<dbReference type="Gene3D" id="1.10.287.950">
    <property type="entry name" value="Methyl-accepting chemotaxis protein"/>
    <property type="match status" value="1"/>
</dbReference>
<feature type="non-terminal residue" evidence="2">
    <location>
        <position position="267"/>
    </location>
</feature>
<accession>A0A131XQG1</accession>
<evidence type="ECO:0000256" key="1">
    <source>
        <dbReference type="SAM" id="Coils"/>
    </source>
</evidence>
<dbReference type="GO" id="GO:0008168">
    <property type="term" value="F:methyltransferase activity"/>
    <property type="evidence" value="ECO:0007669"/>
    <property type="project" value="UniProtKB-KW"/>
</dbReference>
<name>A0A131XQG1_IXORI</name>
<dbReference type="Gene3D" id="3.30.40.10">
    <property type="entry name" value="Zinc/RING finger domain, C3HC4 (zinc finger)"/>
    <property type="match status" value="1"/>
</dbReference>